<reference evidence="5" key="1">
    <citation type="journal article" date="2017" name="Acta Aliment.">
        <title>Plant polysaccharide degrading enzyme system of Thermpbifida cellulosilytica TB100 revealed by de novo genome project data.</title>
        <authorList>
            <person name="Toth A."/>
            <person name="Baka E."/>
            <person name="Luzics S."/>
            <person name="Bata-Vidacs I."/>
            <person name="Nagy I."/>
            <person name="Balint B."/>
            <person name="Herceg R."/>
            <person name="Olasz F."/>
            <person name="Wilk T."/>
            <person name="Nagy T."/>
            <person name="Kriszt B."/>
            <person name="Nagy I."/>
            <person name="Kukolya J."/>
        </authorList>
    </citation>
    <scope>NUCLEOTIDE SEQUENCE [LARGE SCALE GENOMIC DNA]</scope>
    <source>
        <strain evidence="5">TB100</strain>
    </source>
</reference>
<dbReference type="PATRIC" id="fig|665004.4.peg.584"/>
<evidence type="ECO:0000256" key="2">
    <source>
        <dbReference type="SAM" id="MobiDB-lite"/>
    </source>
</evidence>
<dbReference type="STRING" id="665004.AC529_11420"/>
<feature type="region of interest" description="Disordered" evidence="2">
    <location>
        <begin position="1"/>
        <end position="20"/>
    </location>
</feature>
<proteinExistence type="predicted"/>
<feature type="compositionally biased region" description="Polar residues" evidence="2">
    <location>
        <begin position="1"/>
        <end position="17"/>
    </location>
</feature>
<dbReference type="GO" id="GO:0016627">
    <property type="term" value="F:oxidoreductase activity, acting on the CH-CH group of donors"/>
    <property type="evidence" value="ECO:0007669"/>
    <property type="project" value="InterPro"/>
</dbReference>
<dbReference type="EMBL" id="LGEM01000088">
    <property type="protein sequence ID" value="KUP96588.1"/>
    <property type="molecule type" value="Genomic_DNA"/>
</dbReference>
<accession>A0A147KH14</accession>
<dbReference type="OrthoDB" id="3478937at2"/>
<evidence type="ECO:0000313" key="4">
    <source>
        <dbReference type="EMBL" id="KUP96588.1"/>
    </source>
</evidence>
<name>A0A147KH14_THECS</name>
<feature type="domain" description="Acyl-CoA dehydrogenase/oxidase C-terminal" evidence="3">
    <location>
        <begin position="97"/>
        <end position="154"/>
    </location>
</feature>
<dbReference type="AlphaFoldDB" id="A0A147KH14"/>
<evidence type="ECO:0000256" key="1">
    <source>
        <dbReference type="ARBA" id="ARBA00022630"/>
    </source>
</evidence>
<dbReference type="RefSeq" id="WP_068753321.1">
    <property type="nucleotide sequence ID" value="NZ_KQ950180.1"/>
</dbReference>
<protein>
    <recommendedName>
        <fullName evidence="3">Acyl-CoA dehydrogenase/oxidase C-terminal domain-containing protein</fullName>
    </recommendedName>
</protein>
<dbReference type="InterPro" id="IPR009075">
    <property type="entry name" value="AcylCo_DH/oxidase_C"/>
</dbReference>
<dbReference type="Proteomes" id="UP000074382">
    <property type="component" value="Unassembled WGS sequence"/>
</dbReference>
<dbReference type="SUPFAM" id="SSF47203">
    <property type="entry name" value="Acyl-CoA dehydrogenase C-terminal domain-like"/>
    <property type="match status" value="1"/>
</dbReference>
<dbReference type="Pfam" id="PF00441">
    <property type="entry name" value="Acyl-CoA_dh_1"/>
    <property type="match status" value="1"/>
</dbReference>
<keyword evidence="1" id="KW-0285">Flavoprotein</keyword>
<evidence type="ECO:0000259" key="3">
    <source>
        <dbReference type="Pfam" id="PF00441"/>
    </source>
</evidence>
<comment type="caution">
    <text evidence="4">The sequence shown here is derived from an EMBL/GenBank/DDBJ whole genome shotgun (WGS) entry which is preliminary data.</text>
</comment>
<sequence length="214" mass="22518">MSASPLFGTSPTPSSTGVEIRDRAREQGVLAALELLNRSTATECPRGPGGHAVVPEPQVQVTAAVEVALDGGSLVALRAADVPESADEPSSEWQLGLVWLRLGISERLLENCLDYLGGRTAGGTPLLVQQMVRGQLAEARGDQIEVELMLAQGALPSLLADLHERITRTDRSLCRLLGASSVVETGPGQEAYASELLADVYSPRTAPEPKESAA</sequence>
<organism evidence="4 5">
    <name type="scientific">Thermobifida cellulosilytica TB100</name>
    <dbReference type="NCBI Taxonomy" id="665004"/>
    <lineage>
        <taxon>Bacteria</taxon>
        <taxon>Bacillati</taxon>
        <taxon>Actinomycetota</taxon>
        <taxon>Actinomycetes</taxon>
        <taxon>Streptosporangiales</taxon>
        <taxon>Nocardiopsidaceae</taxon>
        <taxon>Thermobifida</taxon>
    </lineage>
</organism>
<dbReference type="Gene3D" id="1.20.140.10">
    <property type="entry name" value="Butyryl-CoA Dehydrogenase, subunit A, domain 3"/>
    <property type="match status" value="1"/>
</dbReference>
<evidence type="ECO:0000313" key="5">
    <source>
        <dbReference type="Proteomes" id="UP000074382"/>
    </source>
</evidence>
<gene>
    <name evidence="4" type="ORF">AC529_11420</name>
</gene>
<dbReference type="InterPro" id="IPR036250">
    <property type="entry name" value="AcylCo_DH-like_C"/>
</dbReference>
<keyword evidence="5" id="KW-1185">Reference proteome</keyword>